<dbReference type="InterPro" id="IPR045584">
    <property type="entry name" value="Pilin-like"/>
</dbReference>
<dbReference type="KEGG" id="alj:G8D99_13780"/>
<dbReference type="RefSeq" id="WP_166326857.1">
    <property type="nucleotide sequence ID" value="NZ_CP049916.1"/>
</dbReference>
<evidence type="ECO:0000313" key="3">
    <source>
        <dbReference type="Proteomes" id="UP000501939"/>
    </source>
</evidence>
<protein>
    <submittedName>
        <fullName evidence="2">Prepilin-type N-terminal cleavage/methylation domain-containing protein</fullName>
    </submittedName>
</protein>
<dbReference type="Pfam" id="PF16732">
    <property type="entry name" value="ComP_DUS"/>
    <property type="match status" value="1"/>
</dbReference>
<organism evidence="2 3">
    <name type="scientific">Acinetobacter lanii</name>
    <dbReference type="NCBI Taxonomy" id="2715163"/>
    <lineage>
        <taxon>Bacteria</taxon>
        <taxon>Pseudomonadati</taxon>
        <taxon>Pseudomonadota</taxon>
        <taxon>Gammaproteobacteria</taxon>
        <taxon>Moraxellales</taxon>
        <taxon>Moraxellaceae</taxon>
        <taxon>Acinetobacter</taxon>
    </lineage>
</organism>
<dbReference type="SUPFAM" id="SSF54523">
    <property type="entry name" value="Pili subunits"/>
    <property type="match status" value="1"/>
</dbReference>
<name>A0A6G8S6V9_9GAMM</name>
<dbReference type="Gene3D" id="3.30.700.10">
    <property type="entry name" value="Glycoprotein, Type 4 Pilin"/>
    <property type="match status" value="1"/>
</dbReference>
<keyword evidence="3" id="KW-1185">Reference proteome</keyword>
<dbReference type="EMBL" id="CP049916">
    <property type="protein sequence ID" value="QIO09976.1"/>
    <property type="molecule type" value="Genomic_DNA"/>
</dbReference>
<dbReference type="PANTHER" id="PTHR30093">
    <property type="entry name" value="GENERAL SECRETION PATHWAY PROTEIN G"/>
    <property type="match status" value="1"/>
</dbReference>
<evidence type="ECO:0000256" key="1">
    <source>
        <dbReference type="SAM" id="Phobius"/>
    </source>
</evidence>
<dbReference type="PANTHER" id="PTHR30093:SF47">
    <property type="entry name" value="TYPE IV PILUS NON-CORE MINOR PILIN PILE"/>
    <property type="match status" value="1"/>
</dbReference>
<accession>A0A6G8S6V9</accession>
<reference evidence="2 3" key="1">
    <citation type="submission" date="2020-03" db="EMBL/GenBank/DDBJ databases">
        <authorList>
            <person name="Zhu W."/>
        </authorList>
    </citation>
    <scope>NUCLEOTIDE SEQUENCE [LARGE SCALE GENOMIC DNA]</scope>
    <source>
        <strain evidence="2 3">185</strain>
    </source>
</reference>
<dbReference type="NCBIfam" id="TIGR02532">
    <property type="entry name" value="IV_pilin_GFxxxE"/>
    <property type="match status" value="1"/>
</dbReference>
<keyword evidence="1" id="KW-0472">Membrane</keyword>
<dbReference type="AlphaFoldDB" id="A0A6G8S6V9"/>
<gene>
    <name evidence="2" type="ORF">G8D99_13780</name>
</gene>
<dbReference type="InterPro" id="IPR031982">
    <property type="entry name" value="PilE-like"/>
</dbReference>
<dbReference type="Pfam" id="PF07963">
    <property type="entry name" value="N_methyl"/>
    <property type="match status" value="1"/>
</dbReference>
<dbReference type="Proteomes" id="UP000501939">
    <property type="component" value="Chromosome"/>
</dbReference>
<evidence type="ECO:0000313" key="2">
    <source>
        <dbReference type="EMBL" id="QIO09976.1"/>
    </source>
</evidence>
<dbReference type="InterPro" id="IPR012902">
    <property type="entry name" value="N_methyl_site"/>
</dbReference>
<keyword evidence="1" id="KW-0812">Transmembrane</keyword>
<feature type="transmembrane region" description="Helical" evidence="1">
    <location>
        <begin position="12"/>
        <end position="31"/>
    </location>
</feature>
<dbReference type="GO" id="GO:0043683">
    <property type="term" value="P:type IV pilus assembly"/>
    <property type="evidence" value="ECO:0007669"/>
    <property type="project" value="InterPro"/>
</dbReference>
<proteinExistence type="predicted"/>
<dbReference type="PROSITE" id="PS00409">
    <property type="entry name" value="PROKAR_NTER_METHYL"/>
    <property type="match status" value="1"/>
</dbReference>
<keyword evidence="1" id="KW-1133">Transmembrane helix</keyword>
<sequence length="154" mass="17126">MKNNNEFSKGFTLIELMVVVVILAILAAIAIPSYQTYIRRNSEATARQMMQDIATNLERHKSRNFNYLGFSINTDQTVLPKGATGTEIKYEISVYDGDNNAVSLKDSTATGHSWVMRAVATDPQLHSYVMNSKDLKCKKKGTTIALDCAGAEQW</sequence>